<feature type="domain" description="Intraflagellar transport protein 122 homolog TPR" evidence="3">
    <location>
        <begin position="1"/>
        <end position="288"/>
    </location>
</feature>
<dbReference type="InterPro" id="IPR057411">
    <property type="entry name" value="TPR_IFT122"/>
</dbReference>
<name>A0A1D1VMX4_RAMVA</name>
<dbReference type="PANTHER" id="PTHR12764:SF4">
    <property type="entry name" value="INTRAFLAGELLAR TRANSPORT PROTEIN 122 HOMOLOG"/>
    <property type="match status" value="1"/>
</dbReference>
<dbReference type="Pfam" id="PF25295">
    <property type="entry name" value="TPR_IFT122"/>
    <property type="match status" value="1"/>
</dbReference>
<comment type="caution">
    <text evidence="4">The sequence shown here is derived from an EMBL/GenBank/DDBJ whole genome shotgun (WGS) entry which is preliminary data.</text>
</comment>
<dbReference type="AlphaFoldDB" id="A0A1D1VMX4"/>
<accession>A0A1D1VMX4</accession>
<dbReference type="GO" id="GO:0030991">
    <property type="term" value="C:intraciliary transport particle A"/>
    <property type="evidence" value="ECO:0007669"/>
    <property type="project" value="TreeGrafter"/>
</dbReference>
<dbReference type="OrthoDB" id="10255582at2759"/>
<evidence type="ECO:0000313" key="5">
    <source>
        <dbReference type="Proteomes" id="UP000186922"/>
    </source>
</evidence>
<keyword evidence="5" id="KW-1185">Reference proteome</keyword>
<dbReference type="GO" id="GO:0097730">
    <property type="term" value="C:non-motile cilium"/>
    <property type="evidence" value="ECO:0007669"/>
    <property type="project" value="TreeGrafter"/>
</dbReference>
<dbReference type="GO" id="GO:0061512">
    <property type="term" value="P:protein localization to cilium"/>
    <property type="evidence" value="ECO:0007669"/>
    <property type="project" value="TreeGrafter"/>
</dbReference>
<protein>
    <recommendedName>
        <fullName evidence="3">Intraflagellar transport protein 122 homolog TPR domain-containing protein</fullName>
    </recommendedName>
</protein>
<evidence type="ECO:0000313" key="4">
    <source>
        <dbReference type="EMBL" id="GAV02947.1"/>
    </source>
</evidence>
<evidence type="ECO:0000256" key="2">
    <source>
        <dbReference type="ARBA" id="ARBA00022737"/>
    </source>
</evidence>
<dbReference type="InterPro" id="IPR039857">
    <property type="entry name" value="Ift122/121"/>
</dbReference>
<dbReference type="EMBL" id="BDGG01000009">
    <property type="protein sequence ID" value="GAV02947.1"/>
    <property type="molecule type" value="Genomic_DNA"/>
</dbReference>
<sequence>MAFRGQFDDAARAYSAGGRPDLAVKLFTDMRRFKQAEQWASGDEQKRGLLELRAGWAEKEEDKGEAIELFLQLGEVEKALIAMKEIGWARRVLDTARALDVVGQRETIELAASILLEMNDSNGAAELYELNKDIKSVVEIKLASKDWEYLLALSDREPFHRETILMPYAQYLIENDRFIEARSVYLRAGHPEAATSVLAQLAQVAVTIERFSDASFYNHLLGQVAEESTLALTDSGLIERAYSAADEFQSKAELYNLYSVVDNVVKDPFSILSAESVFHASRILAAKLWSAKDIPPGIKLGYVLFVLANYGMKLECYKTARMAMERLKDLWLPKKLNARFVELYVQNRTCPFQDPQELSDFCHACSSFNSLVNTRTGFSCQSCASALKYCNVSFEHLPLVEFFLAPTITNDEALTLITMEPMVKGSKNSSEVEVQEGVVRFDRPKTAAPSGSNEQFFADFQRKGAIVVDREVLRNLNEEEVVILRLGNGRQWRFFRNMLADVVPVTACCSCCRLFNSDDYFASLLELSSCPFCREPVAVEANV</sequence>
<reference evidence="4 5" key="1">
    <citation type="journal article" date="2016" name="Nat. Commun.">
        <title>Extremotolerant tardigrade genome and improved radiotolerance of human cultured cells by tardigrade-unique protein.</title>
        <authorList>
            <person name="Hashimoto T."/>
            <person name="Horikawa D.D."/>
            <person name="Saito Y."/>
            <person name="Kuwahara H."/>
            <person name="Kozuka-Hata H."/>
            <person name="Shin-I T."/>
            <person name="Minakuchi Y."/>
            <person name="Ohishi K."/>
            <person name="Motoyama A."/>
            <person name="Aizu T."/>
            <person name="Enomoto A."/>
            <person name="Kondo K."/>
            <person name="Tanaka S."/>
            <person name="Hara Y."/>
            <person name="Koshikawa S."/>
            <person name="Sagara H."/>
            <person name="Miura T."/>
            <person name="Yokobori S."/>
            <person name="Miyagawa K."/>
            <person name="Suzuki Y."/>
            <person name="Kubo T."/>
            <person name="Oyama M."/>
            <person name="Kohara Y."/>
            <person name="Fujiyama A."/>
            <person name="Arakawa K."/>
            <person name="Katayama T."/>
            <person name="Toyoda A."/>
            <person name="Kunieda T."/>
        </authorList>
    </citation>
    <scope>NUCLEOTIDE SEQUENCE [LARGE SCALE GENOMIC DNA]</scope>
    <source>
        <strain evidence="4 5">YOKOZUNA-1</strain>
    </source>
</reference>
<evidence type="ECO:0000259" key="3">
    <source>
        <dbReference type="Pfam" id="PF25295"/>
    </source>
</evidence>
<organism evidence="4 5">
    <name type="scientific">Ramazzottius varieornatus</name>
    <name type="common">Water bear</name>
    <name type="synonym">Tardigrade</name>
    <dbReference type="NCBI Taxonomy" id="947166"/>
    <lineage>
        <taxon>Eukaryota</taxon>
        <taxon>Metazoa</taxon>
        <taxon>Ecdysozoa</taxon>
        <taxon>Tardigrada</taxon>
        <taxon>Eutardigrada</taxon>
        <taxon>Parachela</taxon>
        <taxon>Hypsibioidea</taxon>
        <taxon>Ramazzottiidae</taxon>
        <taxon>Ramazzottius</taxon>
    </lineage>
</organism>
<evidence type="ECO:0000256" key="1">
    <source>
        <dbReference type="ARBA" id="ARBA00022574"/>
    </source>
</evidence>
<dbReference type="GO" id="GO:0035721">
    <property type="term" value="P:intraciliary retrograde transport"/>
    <property type="evidence" value="ECO:0007669"/>
    <property type="project" value="TreeGrafter"/>
</dbReference>
<dbReference type="GO" id="GO:1905515">
    <property type="term" value="P:non-motile cilium assembly"/>
    <property type="evidence" value="ECO:0007669"/>
    <property type="project" value="TreeGrafter"/>
</dbReference>
<dbReference type="PANTHER" id="PTHR12764">
    <property type="entry name" value="WD REPEAT DOMAIN-RELATED"/>
    <property type="match status" value="1"/>
</dbReference>
<dbReference type="STRING" id="947166.A0A1D1VMX4"/>
<proteinExistence type="predicted"/>
<keyword evidence="2" id="KW-0677">Repeat</keyword>
<gene>
    <name evidence="4" type="primary">RvY_13448-1</name>
    <name evidence="4" type="synonym">RvY_13448.1</name>
    <name evidence="4" type="ORF">RvY_13448</name>
</gene>
<keyword evidence="1" id="KW-0853">WD repeat</keyword>
<dbReference type="Proteomes" id="UP000186922">
    <property type="component" value="Unassembled WGS sequence"/>
</dbReference>